<dbReference type="Pfam" id="PF00732">
    <property type="entry name" value="GMC_oxred_N"/>
    <property type="match status" value="1"/>
</dbReference>
<comment type="cofactor">
    <cofactor evidence="1 7">
        <name>FAD</name>
        <dbReference type="ChEBI" id="CHEBI:57692"/>
    </cofactor>
</comment>
<dbReference type="PROSITE" id="PS00624">
    <property type="entry name" value="GMC_OXRED_2"/>
    <property type="match status" value="1"/>
</dbReference>
<dbReference type="GO" id="GO:0016614">
    <property type="term" value="F:oxidoreductase activity, acting on CH-OH group of donors"/>
    <property type="evidence" value="ECO:0007669"/>
    <property type="project" value="InterPro"/>
</dbReference>
<evidence type="ECO:0000256" key="2">
    <source>
        <dbReference type="ARBA" id="ARBA00010790"/>
    </source>
</evidence>
<evidence type="ECO:0000256" key="5">
    <source>
        <dbReference type="ARBA" id="ARBA00023002"/>
    </source>
</evidence>
<evidence type="ECO:0000256" key="7">
    <source>
        <dbReference type="PIRSR" id="PIRSR000137-2"/>
    </source>
</evidence>
<feature type="active site" description="Proton donor" evidence="6">
    <location>
        <position position="569"/>
    </location>
</feature>
<evidence type="ECO:0000313" key="11">
    <source>
        <dbReference type="EMBL" id="TBU30622.1"/>
    </source>
</evidence>
<dbReference type="Gene3D" id="3.30.560.10">
    <property type="entry name" value="Glucose Oxidase, domain 3"/>
    <property type="match status" value="1"/>
</dbReference>
<keyword evidence="9" id="KW-0732">Signal</keyword>
<keyword evidence="5" id="KW-0560">Oxidoreductase</keyword>
<dbReference type="Gene3D" id="4.10.450.10">
    <property type="entry name" value="Glucose Oxidase, domain 2"/>
    <property type="match status" value="1"/>
</dbReference>
<evidence type="ECO:0000259" key="10">
    <source>
        <dbReference type="PROSITE" id="PS00624"/>
    </source>
</evidence>
<feature type="region of interest" description="Disordered" evidence="8">
    <location>
        <begin position="641"/>
        <end position="664"/>
    </location>
</feature>
<dbReference type="SUPFAM" id="SSF51905">
    <property type="entry name" value="FAD/NAD(P)-binding domain"/>
    <property type="match status" value="1"/>
</dbReference>
<proteinExistence type="inferred from homology"/>
<keyword evidence="4 7" id="KW-0274">FAD</keyword>
<protein>
    <submittedName>
        <fullName evidence="11">GMC oxidoreductase</fullName>
    </submittedName>
</protein>
<feature type="binding site" evidence="7">
    <location>
        <position position="133"/>
    </location>
    <ligand>
        <name>FAD</name>
        <dbReference type="ChEBI" id="CHEBI:57692"/>
    </ligand>
</feature>
<gene>
    <name evidence="11" type="ORF">BD311DRAFT_737901</name>
</gene>
<keyword evidence="3" id="KW-0285">Flavoprotein</keyword>
<dbReference type="InterPro" id="IPR007867">
    <property type="entry name" value="GMC_OxRtase_C"/>
</dbReference>
<dbReference type="SUPFAM" id="SSF54373">
    <property type="entry name" value="FAD-linked reductases, C-terminal domain"/>
    <property type="match status" value="1"/>
</dbReference>
<dbReference type="Gene3D" id="3.50.50.60">
    <property type="entry name" value="FAD/NAD(P)-binding domain"/>
    <property type="match status" value="1"/>
</dbReference>
<dbReference type="InterPro" id="IPR027424">
    <property type="entry name" value="Glucose_Oxidase_domain_2"/>
</dbReference>
<evidence type="ECO:0000256" key="6">
    <source>
        <dbReference type="PIRSR" id="PIRSR000137-1"/>
    </source>
</evidence>
<dbReference type="OrthoDB" id="269227at2759"/>
<evidence type="ECO:0000256" key="4">
    <source>
        <dbReference type="ARBA" id="ARBA00022827"/>
    </source>
</evidence>
<feature type="binding site" evidence="7">
    <location>
        <position position="285"/>
    </location>
    <ligand>
        <name>FAD</name>
        <dbReference type="ChEBI" id="CHEBI:57692"/>
    </ligand>
</feature>
<feature type="domain" description="Glucose-methanol-choline oxidoreductase N-terminal" evidence="10">
    <location>
        <begin position="327"/>
        <end position="341"/>
    </location>
</feature>
<comment type="similarity">
    <text evidence="2">Belongs to the GMC oxidoreductase family.</text>
</comment>
<evidence type="ECO:0000256" key="9">
    <source>
        <dbReference type="SAM" id="SignalP"/>
    </source>
</evidence>
<evidence type="ECO:0000256" key="3">
    <source>
        <dbReference type="ARBA" id="ARBA00022630"/>
    </source>
</evidence>
<organism evidence="11">
    <name type="scientific">Dichomitus squalens</name>
    <dbReference type="NCBI Taxonomy" id="114155"/>
    <lineage>
        <taxon>Eukaryota</taxon>
        <taxon>Fungi</taxon>
        <taxon>Dikarya</taxon>
        <taxon>Basidiomycota</taxon>
        <taxon>Agaricomycotina</taxon>
        <taxon>Agaricomycetes</taxon>
        <taxon>Polyporales</taxon>
        <taxon>Polyporaceae</taxon>
        <taxon>Dichomitus</taxon>
    </lineage>
</organism>
<dbReference type="AlphaFoldDB" id="A0A4Q9MVE7"/>
<evidence type="ECO:0000256" key="1">
    <source>
        <dbReference type="ARBA" id="ARBA00001974"/>
    </source>
</evidence>
<reference evidence="11" key="1">
    <citation type="submission" date="2019-01" db="EMBL/GenBank/DDBJ databases">
        <title>Draft genome sequences of three monokaryotic isolates of the white-rot basidiomycete fungus Dichomitus squalens.</title>
        <authorList>
            <consortium name="DOE Joint Genome Institute"/>
            <person name="Lopez S.C."/>
            <person name="Andreopoulos B."/>
            <person name="Pangilinan J."/>
            <person name="Lipzen A."/>
            <person name="Riley R."/>
            <person name="Ahrendt S."/>
            <person name="Ng V."/>
            <person name="Barry K."/>
            <person name="Daum C."/>
            <person name="Grigoriev I.V."/>
            <person name="Hilden K.S."/>
            <person name="Makela M.R."/>
            <person name="de Vries R.P."/>
        </authorList>
    </citation>
    <scope>NUCLEOTIDE SEQUENCE [LARGE SCALE GENOMIC DNA]</scope>
    <source>
        <strain evidence="11">OM18370.1</strain>
    </source>
</reference>
<sequence length="693" mass="72618">MRSLSLLLLTASLSQCAFAWQGGHRDIHPEHTLRELHTRNIVYNGQIASAYDFVIVGGGTAGLALASRLSEDSNTTVLVLEAGDTGDAVASRINVPANAYYQGLPGSSYDWQYQTVKQAQAGSRQLVWPRGKVLGGSSAMNGMYHVRPSKVEIDTWASLIDGGSDKWSWDKLFAAMQESETFTPPSATVQGEGDIQFVASSRGTSGPVHVSYPGFMLPVVGNWTPTLANVGVASTDDAYGGDGWGTFVATSSINPSNWTRSYARSAYIDPLPPRSNLDILPNATVTRIVFDTSNTNNLTATGVEWASADGAAQQTIKVNKEVILASGTIGSPQVLQLSGVGPSDVLKAAGVNVLLDLPGVGQHLQDHISTEVTWNANIDTAGSLHANDADGNTAVFMSFINSATAYVNITNLLGDFASQFQQEIAANYSSSLANLCPSTDATVQKGYELIHNTTLNTLLTSSIGQVEILLSLVSAGSISVQAALQHPFSQGRIYITSSDAFTPPAIDPQYLSHPADRVVLREGLKLARKIGQTAPLSSALGQETYPGAGVQTDDDWDAWLATTIGTEYHPSSTCAMLPLDAGGVVDADLKVYGLANVRVVDASVYPLSFSAHLQAPTYGLAEQAAKIIRATYNGVGWPSASGDNSASGSNTSTTAAAPSSTNVTTGHKNGASTLSYSGSLVLAVAGALAALLL</sequence>
<dbReference type="PANTHER" id="PTHR11552">
    <property type="entry name" value="GLUCOSE-METHANOL-CHOLINE GMC OXIDOREDUCTASE"/>
    <property type="match status" value="1"/>
</dbReference>
<dbReference type="InterPro" id="IPR012132">
    <property type="entry name" value="GMC_OxRdtase"/>
</dbReference>
<feature type="chain" id="PRO_5020612998" evidence="9">
    <location>
        <begin position="20"/>
        <end position="693"/>
    </location>
</feature>
<name>A0A4Q9MVE7_9APHY</name>
<dbReference type="GO" id="GO:0050660">
    <property type="term" value="F:flavin adenine dinucleotide binding"/>
    <property type="evidence" value="ECO:0007669"/>
    <property type="project" value="InterPro"/>
</dbReference>
<feature type="signal peptide" evidence="9">
    <location>
        <begin position="1"/>
        <end position="19"/>
    </location>
</feature>
<dbReference type="Pfam" id="PF05199">
    <property type="entry name" value="GMC_oxred_C"/>
    <property type="match status" value="1"/>
</dbReference>
<dbReference type="InterPro" id="IPR036188">
    <property type="entry name" value="FAD/NAD-bd_sf"/>
</dbReference>
<dbReference type="EMBL" id="ML143404">
    <property type="protein sequence ID" value="TBU30622.1"/>
    <property type="molecule type" value="Genomic_DNA"/>
</dbReference>
<dbReference type="Proteomes" id="UP000292957">
    <property type="component" value="Unassembled WGS sequence"/>
</dbReference>
<accession>A0A4Q9MVE7</accession>
<dbReference type="InterPro" id="IPR000172">
    <property type="entry name" value="GMC_OxRdtase_N"/>
</dbReference>
<dbReference type="PIRSF" id="PIRSF000137">
    <property type="entry name" value="Alcohol_oxidase"/>
    <property type="match status" value="1"/>
</dbReference>
<feature type="active site" description="Proton acceptor" evidence="6">
    <location>
        <position position="612"/>
    </location>
</feature>
<evidence type="ECO:0000256" key="8">
    <source>
        <dbReference type="SAM" id="MobiDB-lite"/>
    </source>
</evidence>
<dbReference type="PANTHER" id="PTHR11552:SF218">
    <property type="entry name" value="GLUCOSE-METHANOL-CHOLINE OXIDOREDUCTASE N-TERMINAL DOMAIN-CONTAINING PROTEIN"/>
    <property type="match status" value="1"/>
</dbReference>